<organism evidence="1 2">
    <name type="scientific">Plasmopara halstedii</name>
    <name type="common">Downy mildew of sunflower</name>
    <dbReference type="NCBI Taxonomy" id="4781"/>
    <lineage>
        <taxon>Eukaryota</taxon>
        <taxon>Sar</taxon>
        <taxon>Stramenopiles</taxon>
        <taxon>Oomycota</taxon>
        <taxon>Peronosporomycetes</taxon>
        <taxon>Peronosporales</taxon>
        <taxon>Peronosporaceae</taxon>
        <taxon>Plasmopara</taxon>
    </lineage>
</organism>
<proteinExistence type="predicted"/>
<accession>A0A0P1AK62</accession>
<dbReference type="GeneID" id="36406712"/>
<evidence type="ECO:0000313" key="2">
    <source>
        <dbReference type="Proteomes" id="UP000054928"/>
    </source>
</evidence>
<dbReference type="RefSeq" id="XP_024577670.1">
    <property type="nucleotide sequence ID" value="XM_024727055.1"/>
</dbReference>
<dbReference type="Proteomes" id="UP000054928">
    <property type="component" value="Unassembled WGS sequence"/>
</dbReference>
<evidence type="ECO:0008006" key="3">
    <source>
        <dbReference type="Google" id="ProtNLM"/>
    </source>
</evidence>
<keyword evidence="2" id="KW-1185">Reference proteome</keyword>
<sequence>MTLNENNNYNMSGLSILGSNNTLLELNNKSSASNGNCRLSLTGSNFSQWEMGIGGISHGVYPGGLYWATGGTNKMVLTAAGRLGVGGGMVYRLRTDSRVTESALGPITYTTMSAIFDGYLAATATYQWKDQRDRYPEIGLLAQDVLDAGFLDLVA</sequence>
<dbReference type="AlphaFoldDB" id="A0A0P1AK62"/>
<reference evidence="2" key="1">
    <citation type="submission" date="2014-09" db="EMBL/GenBank/DDBJ databases">
        <authorList>
            <person name="Sharma Rahul"/>
            <person name="Thines Marco"/>
        </authorList>
    </citation>
    <scope>NUCLEOTIDE SEQUENCE [LARGE SCALE GENOMIC DNA]</scope>
</reference>
<name>A0A0P1AK62_PLAHL</name>
<dbReference type="EMBL" id="CCYD01000553">
    <property type="protein sequence ID" value="CEG41301.1"/>
    <property type="molecule type" value="Genomic_DNA"/>
</dbReference>
<evidence type="ECO:0000313" key="1">
    <source>
        <dbReference type="EMBL" id="CEG41301.1"/>
    </source>
</evidence>
<protein>
    <recommendedName>
        <fullName evidence="3">Peptidase S74 domain-containing protein</fullName>
    </recommendedName>
</protein>